<evidence type="ECO:0000256" key="3">
    <source>
        <dbReference type="ARBA" id="ARBA00023163"/>
    </source>
</evidence>
<sequence length="280" mass="33525">MEHIHDDFSIEVLQCKQWKERNRKNNFFELVYVLEGTGFHSVNHIRHPYNRNGIFLLPAARCHSYILEEETTFLFVRFTNHYFTSRIRDSVDYSNWFNKLNFILANHDHHSGELINDPDDRFQLKRLLDVIRYEYEKKEDCSPFIIRNTLASALALISRNIQRKVFDHMDLKDRRFADLVTYINSQIMEPEKLTVSHLSDKFHISEKYFSQYFKRNAGETFQDFVLRSRLRIAASRAKFTDTPFRNIAFDLGFTDSSHLNRMMKKYTGKGMRETRKEIQA</sequence>
<protein>
    <submittedName>
        <fullName evidence="5">Helix-turn-helix transcriptional regulator</fullName>
    </submittedName>
</protein>
<dbReference type="SUPFAM" id="SSF51215">
    <property type="entry name" value="Regulatory protein AraC"/>
    <property type="match status" value="1"/>
</dbReference>
<dbReference type="Pfam" id="PF12833">
    <property type="entry name" value="HTH_18"/>
    <property type="match status" value="1"/>
</dbReference>
<evidence type="ECO:0000256" key="2">
    <source>
        <dbReference type="ARBA" id="ARBA00023125"/>
    </source>
</evidence>
<dbReference type="PROSITE" id="PS01124">
    <property type="entry name" value="HTH_ARAC_FAMILY_2"/>
    <property type="match status" value="1"/>
</dbReference>
<evidence type="ECO:0000313" key="5">
    <source>
        <dbReference type="EMBL" id="MBC9796457.1"/>
    </source>
</evidence>
<keyword evidence="3" id="KW-0804">Transcription</keyword>
<dbReference type="PANTHER" id="PTHR43280:SF28">
    <property type="entry name" value="HTH-TYPE TRANSCRIPTIONAL ACTIVATOR RHAS"/>
    <property type="match status" value="1"/>
</dbReference>
<proteinExistence type="predicted"/>
<dbReference type="GO" id="GO:0043565">
    <property type="term" value="F:sequence-specific DNA binding"/>
    <property type="evidence" value="ECO:0007669"/>
    <property type="project" value="InterPro"/>
</dbReference>
<dbReference type="GO" id="GO:0003700">
    <property type="term" value="F:DNA-binding transcription factor activity"/>
    <property type="evidence" value="ECO:0007669"/>
    <property type="project" value="InterPro"/>
</dbReference>
<dbReference type="PANTHER" id="PTHR43280">
    <property type="entry name" value="ARAC-FAMILY TRANSCRIPTIONAL REGULATOR"/>
    <property type="match status" value="1"/>
</dbReference>
<evidence type="ECO:0000256" key="1">
    <source>
        <dbReference type="ARBA" id="ARBA00023015"/>
    </source>
</evidence>
<accession>A0A926JS13</accession>
<dbReference type="EMBL" id="JACVDC010000028">
    <property type="protein sequence ID" value="MBC9796457.1"/>
    <property type="molecule type" value="Genomic_DNA"/>
</dbReference>
<evidence type="ECO:0000313" key="6">
    <source>
        <dbReference type="Proteomes" id="UP000653730"/>
    </source>
</evidence>
<dbReference type="InterPro" id="IPR018060">
    <property type="entry name" value="HTH_AraC"/>
</dbReference>
<keyword evidence="2" id="KW-0238">DNA-binding</keyword>
<dbReference type="InterPro" id="IPR009057">
    <property type="entry name" value="Homeodomain-like_sf"/>
</dbReference>
<dbReference type="InterPro" id="IPR037923">
    <property type="entry name" value="HTH-like"/>
</dbReference>
<feature type="domain" description="HTH araC/xylS-type" evidence="4">
    <location>
        <begin position="177"/>
        <end position="277"/>
    </location>
</feature>
<dbReference type="Proteomes" id="UP000653730">
    <property type="component" value="Unassembled WGS sequence"/>
</dbReference>
<dbReference type="RefSeq" id="WP_187965603.1">
    <property type="nucleotide sequence ID" value="NZ_JACVDC010000028.1"/>
</dbReference>
<name>A0A926JS13_9FLAO</name>
<dbReference type="SUPFAM" id="SSF46689">
    <property type="entry name" value="Homeodomain-like"/>
    <property type="match status" value="1"/>
</dbReference>
<keyword evidence="6" id="KW-1185">Reference proteome</keyword>
<comment type="caution">
    <text evidence="5">The sequence shown here is derived from an EMBL/GenBank/DDBJ whole genome shotgun (WGS) entry which is preliminary data.</text>
</comment>
<reference evidence="5 6" key="1">
    <citation type="submission" date="2020-09" db="EMBL/GenBank/DDBJ databases">
        <title>Sinomicrobium weinanense sp. nov., a halophilic bacteria isolated from saline-alkali soil.</title>
        <authorList>
            <person name="Wu P."/>
            <person name="Ren H."/>
            <person name="Mei Y."/>
            <person name="Liang Y."/>
            <person name="Chen Z."/>
        </authorList>
    </citation>
    <scope>NUCLEOTIDE SEQUENCE [LARGE SCALE GENOMIC DNA]</scope>
    <source>
        <strain evidence="5 6">FJxs</strain>
    </source>
</reference>
<dbReference type="Gene3D" id="1.10.10.60">
    <property type="entry name" value="Homeodomain-like"/>
    <property type="match status" value="2"/>
</dbReference>
<organism evidence="5 6">
    <name type="scientific">Sinomicrobium weinanense</name>
    <dbReference type="NCBI Taxonomy" id="2842200"/>
    <lineage>
        <taxon>Bacteria</taxon>
        <taxon>Pseudomonadati</taxon>
        <taxon>Bacteroidota</taxon>
        <taxon>Flavobacteriia</taxon>
        <taxon>Flavobacteriales</taxon>
        <taxon>Flavobacteriaceae</taxon>
        <taxon>Sinomicrobium</taxon>
    </lineage>
</organism>
<gene>
    <name evidence="5" type="ORF">IBL28_10780</name>
</gene>
<dbReference type="SMART" id="SM00342">
    <property type="entry name" value="HTH_ARAC"/>
    <property type="match status" value="1"/>
</dbReference>
<evidence type="ECO:0000259" key="4">
    <source>
        <dbReference type="PROSITE" id="PS01124"/>
    </source>
</evidence>
<keyword evidence="1" id="KW-0805">Transcription regulation</keyword>
<dbReference type="AlphaFoldDB" id="A0A926JS13"/>